<dbReference type="Gene3D" id="3.40.50.10110">
    <property type="entry name" value="DNA polymerase III subunit chi"/>
    <property type="match status" value="1"/>
</dbReference>
<name>A0ABR9B6N1_9RHOO</name>
<protein>
    <submittedName>
        <fullName evidence="1">DNA polymerase III subunit chi</fullName>
    </submittedName>
</protein>
<dbReference type="Pfam" id="PF04364">
    <property type="entry name" value="DNA_pol3_chi"/>
    <property type="match status" value="1"/>
</dbReference>
<keyword evidence="2" id="KW-1185">Reference proteome</keyword>
<gene>
    <name evidence="1" type="ORF">IFO67_03920</name>
</gene>
<dbReference type="InterPro" id="IPR007459">
    <property type="entry name" value="DNA_pol3_chi"/>
</dbReference>
<proteinExistence type="predicted"/>
<comment type="caution">
    <text evidence="1">The sequence shown here is derived from an EMBL/GenBank/DDBJ whole genome shotgun (WGS) entry which is preliminary data.</text>
</comment>
<evidence type="ECO:0000313" key="1">
    <source>
        <dbReference type="EMBL" id="MBD8502018.1"/>
    </source>
</evidence>
<dbReference type="EMBL" id="JACYTO010000001">
    <property type="protein sequence ID" value="MBD8502018.1"/>
    <property type="molecule type" value="Genomic_DNA"/>
</dbReference>
<dbReference type="SUPFAM" id="SSF102400">
    <property type="entry name" value="DNA polymerase III chi subunit"/>
    <property type="match status" value="1"/>
</dbReference>
<dbReference type="PANTHER" id="PTHR38767">
    <property type="entry name" value="DNA POLYMERASE III SUBUNIT CHI"/>
    <property type="match status" value="1"/>
</dbReference>
<organism evidence="1 2">
    <name type="scientific">Thauera sedimentorum</name>
    <dbReference type="NCBI Taxonomy" id="2767595"/>
    <lineage>
        <taxon>Bacteria</taxon>
        <taxon>Pseudomonadati</taxon>
        <taxon>Pseudomonadota</taxon>
        <taxon>Betaproteobacteria</taxon>
        <taxon>Rhodocyclales</taxon>
        <taxon>Zoogloeaceae</taxon>
        <taxon>Thauera</taxon>
    </lineage>
</organism>
<accession>A0ABR9B6N1</accession>
<dbReference type="PANTHER" id="PTHR38767:SF1">
    <property type="entry name" value="DNA POLYMERASE III SUBUNIT CHI"/>
    <property type="match status" value="1"/>
</dbReference>
<dbReference type="Proteomes" id="UP000603602">
    <property type="component" value="Unassembled WGS sequence"/>
</dbReference>
<evidence type="ECO:0000313" key="2">
    <source>
        <dbReference type="Proteomes" id="UP000603602"/>
    </source>
</evidence>
<dbReference type="InterPro" id="IPR036768">
    <property type="entry name" value="PolIII_chi_sf"/>
</dbReference>
<sequence>MPRVQFYHDAPDRVALACELAARAYAGGRRVALRTADAAHARRIDQALWNFEQLAFVPHVMADSPLAGETPVLIGHGDTPVPQSHQDILLNLGDDLPPDFQAFRVVVEIIGQSEAEKAPGRLRYKHYKALDLPIQLFDAVRREAM</sequence>
<reference evidence="2" key="1">
    <citation type="submission" date="2023-07" db="EMBL/GenBank/DDBJ databases">
        <title>Thauera sp. CAU 1555 isolated from sand of Yaerae Beach.</title>
        <authorList>
            <person name="Kim W."/>
        </authorList>
    </citation>
    <scope>NUCLEOTIDE SEQUENCE [LARGE SCALE GENOMIC DNA]</scope>
    <source>
        <strain evidence="2">CAU 1555</strain>
    </source>
</reference>